<keyword evidence="4" id="KW-1185">Reference proteome</keyword>
<comment type="caution">
    <text evidence="3">The sequence shown here is derived from an EMBL/GenBank/DDBJ whole genome shotgun (WGS) entry which is preliminary data.</text>
</comment>
<feature type="compositionally biased region" description="Basic and acidic residues" evidence="2">
    <location>
        <begin position="51"/>
        <end position="62"/>
    </location>
</feature>
<proteinExistence type="predicted"/>
<feature type="coiled-coil region" evidence="1">
    <location>
        <begin position="298"/>
        <end position="349"/>
    </location>
</feature>
<feature type="region of interest" description="Disordered" evidence="2">
    <location>
        <begin position="352"/>
        <end position="372"/>
    </location>
</feature>
<evidence type="ECO:0000313" key="4">
    <source>
        <dbReference type="Proteomes" id="UP001140562"/>
    </source>
</evidence>
<evidence type="ECO:0000313" key="3">
    <source>
        <dbReference type="EMBL" id="KAJ4339220.1"/>
    </source>
</evidence>
<feature type="compositionally biased region" description="Polar residues" evidence="2">
    <location>
        <begin position="687"/>
        <end position="701"/>
    </location>
</feature>
<keyword evidence="1" id="KW-0175">Coiled coil</keyword>
<dbReference type="Proteomes" id="UP001140562">
    <property type="component" value="Unassembled WGS sequence"/>
</dbReference>
<sequence>MLSMASTIPERKLLSNAGNAARANRNFDVVDEDVYRWYGQYPTDYDGEEQESGRYHGQDGADERGVMDDFTSHRSGSVPSYICGGASEPEDVEDDTVYQSADYDPVGVSRAIAKLNKTLARAQKRAASGPANDDIVTNLMQRIAWLKSQRDYAEGSDGSSPSTAGMRGGAGQTDDADYNSVEEDIDPEQQDVDNEDGWIRNYNHRAVTQAILNLHGELGAALNLVAKLETEIVRLKMQRDIQDGSDIIQQILERNRDVYSASFGMMRGGAGDDDYDEEFRVRHPECSSDTAATVGPELLELDKEIRRLNLLMARAQKLPEGDKSNWDILAQLQRMIDQLEAERDAARKLSVYSNTHERQDEKNLRGGTGEEQDVHACERDLKYDLDACPTPPLPPKNPAREDKRPPVIAYLRGDPLVPSKERPELDEVIDLITFLDKSRAWIEPLILEHIASPDFDRRNVSLETMALIIKLDRLLEIRQGLWRRAKVLAWSDESAMETVRGHATTATTSVNAFRSYAVRPHTTEARLRGGGSVQSTIQEEGGDQRAVPGSFSSNAAPPVPARNPARVRGVSTTPSYDSDLDREIVALERDVLRASQQFLARVSQITPSSYLAGLEAGNIERLVARIQELKRRRARTAPSQFSPSTRRDSGTGVDAETQAGRSAIQRTLTAILHAAGTWAATIDNVDPSASETRSPEPQASSLPAPAHPPYRVLNCQDWTWAHPNRQFDNLSPSQKISLLRERDSWLARQRNIQEERHAIDIEIARLRSLTALEHDPATHCTLITPGFDGLGNWEGGWLARQYNRTPGSS</sequence>
<accession>A0A9W8X3D1</accession>
<feature type="region of interest" description="Disordered" evidence="2">
    <location>
        <begin position="685"/>
        <end position="707"/>
    </location>
</feature>
<protein>
    <submittedName>
        <fullName evidence="3">Uncharacterized protein</fullName>
    </submittedName>
</protein>
<gene>
    <name evidence="3" type="ORF">N0V87_003394</name>
</gene>
<dbReference type="AlphaFoldDB" id="A0A9W8X3D1"/>
<organism evidence="3 4">
    <name type="scientific">Didymella glomerata</name>
    <dbReference type="NCBI Taxonomy" id="749621"/>
    <lineage>
        <taxon>Eukaryota</taxon>
        <taxon>Fungi</taxon>
        <taxon>Dikarya</taxon>
        <taxon>Ascomycota</taxon>
        <taxon>Pezizomycotina</taxon>
        <taxon>Dothideomycetes</taxon>
        <taxon>Pleosporomycetidae</taxon>
        <taxon>Pleosporales</taxon>
        <taxon>Pleosporineae</taxon>
        <taxon>Didymellaceae</taxon>
        <taxon>Didymella</taxon>
    </lineage>
</organism>
<feature type="region of interest" description="Disordered" evidence="2">
    <location>
        <begin position="632"/>
        <end position="657"/>
    </location>
</feature>
<evidence type="ECO:0000256" key="1">
    <source>
        <dbReference type="SAM" id="Coils"/>
    </source>
</evidence>
<name>A0A9W8X3D1_9PLEO</name>
<feature type="region of interest" description="Disordered" evidence="2">
    <location>
        <begin position="527"/>
        <end position="574"/>
    </location>
</feature>
<feature type="region of interest" description="Disordered" evidence="2">
    <location>
        <begin position="42"/>
        <end position="62"/>
    </location>
</feature>
<feature type="compositionally biased region" description="Basic and acidic residues" evidence="2">
    <location>
        <begin position="355"/>
        <end position="364"/>
    </location>
</feature>
<evidence type="ECO:0000256" key="2">
    <source>
        <dbReference type="SAM" id="MobiDB-lite"/>
    </source>
</evidence>
<reference evidence="3" key="1">
    <citation type="submission" date="2022-10" db="EMBL/GenBank/DDBJ databases">
        <title>Tapping the CABI collections for fungal endophytes: first genome assemblies for Collariella, Neodidymelliopsis, Ascochyta clinopodiicola, Didymella pomorum, Didymosphaeria variabile, Neocosmospora piperis and Neocucurbitaria cava.</title>
        <authorList>
            <person name="Hill R."/>
        </authorList>
    </citation>
    <scope>NUCLEOTIDE SEQUENCE</scope>
    <source>
        <strain evidence="3">IMI 360193</strain>
    </source>
</reference>
<feature type="region of interest" description="Disordered" evidence="2">
    <location>
        <begin position="151"/>
        <end position="178"/>
    </location>
</feature>
<dbReference type="OrthoDB" id="3793256at2759"/>
<dbReference type="EMBL" id="JAPEUV010000024">
    <property type="protein sequence ID" value="KAJ4339220.1"/>
    <property type="molecule type" value="Genomic_DNA"/>
</dbReference>